<sequence length="106" mass="12258">MYIGEMKRENINIRASSRVDRMGGNTGLELINKLNEQNLIIGKQVKVEKVRKILKMGKKDPENVFTSIKKVKKAQRKLDASRYEVGKKIIEIQNKLDPDEESEDEE</sequence>
<dbReference type="AlphaFoldDB" id="A0A0G0H193"/>
<proteinExistence type="predicted"/>
<evidence type="ECO:0000313" key="2">
    <source>
        <dbReference type="Proteomes" id="UP000033876"/>
    </source>
</evidence>
<protein>
    <submittedName>
        <fullName evidence="1">Uncharacterized protein</fullName>
    </submittedName>
</protein>
<name>A0A0G0H193_9BACT</name>
<dbReference type="Proteomes" id="UP000033876">
    <property type="component" value="Unassembled WGS sequence"/>
</dbReference>
<gene>
    <name evidence="1" type="ORF">US50_C0002G0027</name>
</gene>
<dbReference type="EMBL" id="LBTF01000002">
    <property type="protein sequence ID" value="KKQ35967.1"/>
    <property type="molecule type" value="Genomic_DNA"/>
</dbReference>
<reference evidence="1 2" key="1">
    <citation type="journal article" date="2015" name="Nature">
        <title>rRNA introns, odd ribosomes, and small enigmatic genomes across a large radiation of phyla.</title>
        <authorList>
            <person name="Brown C.T."/>
            <person name="Hug L.A."/>
            <person name="Thomas B.C."/>
            <person name="Sharon I."/>
            <person name="Castelle C.J."/>
            <person name="Singh A."/>
            <person name="Wilkins M.J."/>
            <person name="Williams K.H."/>
            <person name="Banfield J.F."/>
        </authorList>
    </citation>
    <scope>NUCLEOTIDE SEQUENCE [LARGE SCALE GENOMIC DNA]</scope>
</reference>
<comment type="caution">
    <text evidence="1">The sequence shown here is derived from an EMBL/GenBank/DDBJ whole genome shotgun (WGS) entry which is preliminary data.</text>
</comment>
<organism evidence="1 2">
    <name type="scientific">Candidatus Nomurabacteria bacterium GW2011_GWB1_37_5</name>
    <dbReference type="NCBI Taxonomy" id="1618742"/>
    <lineage>
        <taxon>Bacteria</taxon>
        <taxon>Candidatus Nomuraibacteriota</taxon>
    </lineage>
</organism>
<accession>A0A0G0H193</accession>
<evidence type="ECO:0000313" key="1">
    <source>
        <dbReference type="EMBL" id="KKQ35967.1"/>
    </source>
</evidence>